<dbReference type="SMART" id="SM00260">
    <property type="entry name" value="CheW"/>
    <property type="match status" value="1"/>
</dbReference>
<dbReference type="Pfam" id="PF01584">
    <property type="entry name" value="CheW"/>
    <property type="match status" value="1"/>
</dbReference>
<dbReference type="GO" id="GO:0006935">
    <property type="term" value="P:chemotaxis"/>
    <property type="evidence" value="ECO:0007669"/>
    <property type="project" value="InterPro"/>
</dbReference>
<dbReference type="PANTHER" id="PTHR22617">
    <property type="entry name" value="CHEMOTAXIS SENSOR HISTIDINE KINASE-RELATED"/>
    <property type="match status" value="1"/>
</dbReference>
<evidence type="ECO:0000313" key="3">
    <source>
        <dbReference type="Proteomes" id="UP000279029"/>
    </source>
</evidence>
<dbReference type="InterPro" id="IPR039315">
    <property type="entry name" value="CheW"/>
</dbReference>
<dbReference type="InterPro" id="IPR036061">
    <property type="entry name" value="CheW-like_dom_sf"/>
</dbReference>
<evidence type="ECO:0000313" key="2">
    <source>
        <dbReference type="EMBL" id="VDN48998.1"/>
    </source>
</evidence>
<evidence type="ECO:0000259" key="1">
    <source>
        <dbReference type="PROSITE" id="PS50851"/>
    </source>
</evidence>
<dbReference type="CDD" id="cd00732">
    <property type="entry name" value="CheW"/>
    <property type="match status" value="1"/>
</dbReference>
<dbReference type="PANTHER" id="PTHR22617:SF23">
    <property type="entry name" value="CHEMOTAXIS PROTEIN CHEW"/>
    <property type="match status" value="1"/>
</dbReference>
<reference evidence="2 3" key="1">
    <citation type="submission" date="2018-09" db="EMBL/GenBank/DDBJ databases">
        <authorList>
            <person name="Postec A."/>
        </authorList>
    </citation>
    <scope>NUCLEOTIDE SEQUENCE [LARGE SCALE GENOMIC DNA]</scope>
    <source>
        <strain evidence="2">70B-A</strain>
    </source>
</reference>
<gene>
    <name evidence="2" type="ORF">PATL70BA_3080</name>
</gene>
<accession>A0A3P7PJ78</accession>
<dbReference type="SUPFAM" id="SSF50341">
    <property type="entry name" value="CheW-like"/>
    <property type="match status" value="1"/>
</dbReference>
<dbReference type="EMBL" id="LR130778">
    <property type="protein sequence ID" value="VDN48998.1"/>
    <property type="molecule type" value="Genomic_DNA"/>
</dbReference>
<name>A0A3P7PJ78_9FIRM</name>
<dbReference type="GO" id="GO:0005829">
    <property type="term" value="C:cytosol"/>
    <property type="evidence" value="ECO:0007669"/>
    <property type="project" value="TreeGrafter"/>
</dbReference>
<sequence length="165" mass="18382">MNEDMNGLLEDQEEDTQKGKFLTFSLGEENYGIDIMYVTEIIGIQPITVVPELPNFVKGIINLRGKIIAVMDARLKFNKMPKDYNDRTCIIVIDIAQLSIGIIVDAVAEVINIGDDNIVPPPNLNSGGRKYIKSVGKSDDKVILILDCEKLLDEQEIDELKSSND</sequence>
<dbReference type="Gene3D" id="2.40.50.180">
    <property type="entry name" value="CheA-289, Domain 4"/>
    <property type="match status" value="1"/>
</dbReference>
<dbReference type="KEGG" id="cbar:PATL70BA_3080"/>
<dbReference type="AlphaFoldDB" id="A0A3P7PJ78"/>
<dbReference type="Gene3D" id="2.30.30.40">
    <property type="entry name" value="SH3 Domains"/>
    <property type="match status" value="1"/>
</dbReference>
<dbReference type="PROSITE" id="PS50851">
    <property type="entry name" value="CHEW"/>
    <property type="match status" value="1"/>
</dbReference>
<organism evidence="2 3">
    <name type="scientific">Petrocella atlantisensis</name>
    <dbReference type="NCBI Taxonomy" id="2173034"/>
    <lineage>
        <taxon>Bacteria</taxon>
        <taxon>Bacillati</taxon>
        <taxon>Bacillota</taxon>
        <taxon>Clostridia</taxon>
        <taxon>Lachnospirales</taxon>
        <taxon>Vallitaleaceae</taxon>
        <taxon>Petrocella</taxon>
    </lineage>
</organism>
<keyword evidence="3" id="KW-1185">Reference proteome</keyword>
<dbReference type="RefSeq" id="WP_172596269.1">
    <property type="nucleotide sequence ID" value="NZ_LR130778.1"/>
</dbReference>
<dbReference type="GO" id="GO:0007165">
    <property type="term" value="P:signal transduction"/>
    <property type="evidence" value="ECO:0007669"/>
    <property type="project" value="InterPro"/>
</dbReference>
<dbReference type="InterPro" id="IPR002545">
    <property type="entry name" value="CheW-lke_dom"/>
</dbReference>
<proteinExistence type="predicted"/>
<protein>
    <submittedName>
        <fullName evidence="2">Chemotaxis protein CheW</fullName>
    </submittedName>
</protein>
<feature type="domain" description="CheW-like" evidence="1">
    <location>
        <begin position="18"/>
        <end position="157"/>
    </location>
</feature>
<dbReference type="Proteomes" id="UP000279029">
    <property type="component" value="Chromosome"/>
</dbReference>